<reference evidence="5 6" key="1">
    <citation type="submission" date="2020-04" db="EMBL/GenBank/DDBJ databases">
        <title>Draft Genome Sequence of Streptomyces morookaense DSM 40503, an 8-azaguanine-producing strain.</title>
        <authorList>
            <person name="Qi J."/>
            <person name="Gao J.-M."/>
        </authorList>
    </citation>
    <scope>NUCLEOTIDE SEQUENCE [LARGE SCALE GENOMIC DNA]</scope>
    <source>
        <strain evidence="5 6">DSM 40503</strain>
    </source>
</reference>
<keyword evidence="2" id="KW-0479">Metal-binding</keyword>
<gene>
    <name evidence="5" type="ORF">HG542_16165</name>
</gene>
<dbReference type="InterPro" id="IPR050582">
    <property type="entry name" value="HAD-like_SerB"/>
</dbReference>
<comment type="caution">
    <text evidence="5">The sequence shown here is derived from an EMBL/GenBank/DDBJ whole genome shotgun (WGS) entry which is preliminary data.</text>
</comment>
<dbReference type="GO" id="GO:0046872">
    <property type="term" value="F:metal ion binding"/>
    <property type="evidence" value="ECO:0007669"/>
    <property type="project" value="UniProtKB-KW"/>
</dbReference>
<sequence length="202" mass="22009">MFDFYDYFLAAVGHSPEEQEERRQDARALLRPGLPREQGNRLFYRRFAGYRADRVEAIGQAWFDGHMERGGLFHKDVLDALREHRAEGLGVVLVSGSFPACLDPVAAHVGAEEVMCTRPEIRDGVYTGEVLTTMIGAAKADTAKAVLAGRGADAAECFAYGDHVSDLPLLELVGNPVAVGAHPEVTAVAERHGWRRLPGIPG</sequence>
<accession>A0A7Y7B5E0</accession>
<dbReference type="Gene3D" id="3.40.50.1000">
    <property type="entry name" value="HAD superfamily/HAD-like"/>
    <property type="match status" value="1"/>
</dbReference>
<protein>
    <submittedName>
        <fullName evidence="5">HAD-IB family hydrolase</fullName>
    </submittedName>
</protein>
<evidence type="ECO:0000313" key="6">
    <source>
        <dbReference type="Proteomes" id="UP000587462"/>
    </source>
</evidence>
<dbReference type="EMBL" id="JABBXF010000033">
    <property type="protein sequence ID" value="NVK79194.1"/>
    <property type="molecule type" value="Genomic_DNA"/>
</dbReference>
<dbReference type="PANTHER" id="PTHR43344:SF13">
    <property type="entry name" value="PHOSPHATASE RV3661-RELATED"/>
    <property type="match status" value="1"/>
</dbReference>
<dbReference type="GO" id="GO:0016787">
    <property type="term" value="F:hydrolase activity"/>
    <property type="evidence" value="ECO:0007669"/>
    <property type="project" value="UniProtKB-KW"/>
</dbReference>
<name>A0A7Y7B5E0_STRMO</name>
<dbReference type="NCBIfam" id="TIGR01488">
    <property type="entry name" value="HAD-SF-IB"/>
    <property type="match status" value="1"/>
</dbReference>
<organism evidence="5 6">
    <name type="scientific">Streptomyces morookaense</name>
    <name type="common">Streptoverticillium morookaense</name>
    <dbReference type="NCBI Taxonomy" id="1970"/>
    <lineage>
        <taxon>Bacteria</taxon>
        <taxon>Bacillati</taxon>
        <taxon>Actinomycetota</taxon>
        <taxon>Actinomycetes</taxon>
        <taxon>Kitasatosporales</taxon>
        <taxon>Streptomycetaceae</taxon>
        <taxon>Streptomyces</taxon>
    </lineage>
</organism>
<dbReference type="InterPro" id="IPR036412">
    <property type="entry name" value="HAD-like_sf"/>
</dbReference>
<dbReference type="InterPro" id="IPR023214">
    <property type="entry name" value="HAD_sf"/>
</dbReference>
<keyword evidence="3 5" id="KW-0378">Hydrolase</keyword>
<keyword evidence="4" id="KW-0460">Magnesium</keyword>
<dbReference type="Gene3D" id="1.20.1440.100">
    <property type="entry name" value="SG protein - dephosphorylation function"/>
    <property type="match status" value="1"/>
</dbReference>
<evidence type="ECO:0000256" key="2">
    <source>
        <dbReference type="ARBA" id="ARBA00022723"/>
    </source>
</evidence>
<dbReference type="Proteomes" id="UP000587462">
    <property type="component" value="Unassembled WGS sequence"/>
</dbReference>
<dbReference type="NCBIfam" id="TIGR01490">
    <property type="entry name" value="HAD-SF-IB-hyp1"/>
    <property type="match status" value="1"/>
</dbReference>
<dbReference type="PANTHER" id="PTHR43344">
    <property type="entry name" value="PHOSPHOSERINE PHOSPHATASE"/>
    <property type="match status" value="1"/>
</dbReference>
<keyword evidence="6" id="KW-1185">Reference proteome</keyword>
<dbReference type="InterPro" id="IPR006385">
    <property type="entry name" value="HAD_hydro_SerB1"/>
</dbReference>
<dbReference type="AlphaFoldDB" id="A0A7Y7B5E0"/>
<comment type="similarity">
    <text evidence="1">Belongs to the HAD-like hydrolase superfamily. SerB family.</text>
</comment>
<evidence type="ECO:0000256" key="3">
    <source>
        <dbReference type="ARBA" id="ARBA00022801"/>
    </source>
</evidence>
<evidence type="ECO:0000256" key="1">
    <source>
        <dbReference type="ARBA" id="ARBA00009184"/>
    </source>
</evidence>
<proteinExistence type="inferred from homology"/>
<evidence type="ECO:0000313" key="5">
    <source>
        <dbReference type="EMBL" id="NVK79194.1"/>
    </source>
</evidence>
<dbReference type="SUPFAM" id="SSF56784">
    <property type="entry name" value="HAD-like"/>
    <property type="match status" value="1"/>
</dbReference>
<evidence type="ECO:0000256" key="4">
    <source>
        <dbReference type="ARBA" id="ARBA00022842"/>
    </source>
</evidence>
<dbReference type="Pfam" id="PF12710">
    <property type="entry name" value="HAD"/>
    <property type="match status" value="1"/>
</dbReference>